<dbReference type="HAMAP" id="MF_00259">
    <property type="entry name" value="GcvT"/>
    <property type="match status" value="1"/>
</dbReference>
<proteinExistence type="inferred from homology"/>
<name>A0A7K1LFM9_9MICC</name>
<dbReference type="InterPro" id="IPR013977">
    <property type="entry name" value="GcvT_C"/>
</dbReference>
<dbReference type="SUPFAM" id="SSF103025">
    <property type="entry name" value="Folate-binding domain"/>
    <property type="match status" value="1"/>
</dbReference>
<dbReference type="Gene3D" id="3.30.70.1400">
    <property type="entry name" value="Aminomethyltransferase beta-barrel domains"/>
    <property type="match status" value="1"/>
</dbReference>
<dbReference type="RefSeq" id="WP_129313878.1">
    <property type="nucleotide sequence ID" value="NZ_NOIQ01000001.1"/>
</dbReference>
<dbReference type="EMBL" id="WOGT01000001">
    <property type="protein sequence ID" value="MUN53762.1"/>
    <property type="molecule type" value="Genomic_DNA"/>
</dbReference>
<dbReference type="Pfam" id="PF08669">
    <property type="entry name" value="GCV_T_C"/>
    <property type="match status" value="1"/>
</dbReference>
<evidence type="ECO:0000256" key="2">
    <source>
        <dbReference type="ARBA" id="ARBA00012616"/>
    </source>
</evidence>
<dbReference type="Gene3D" id="4.10.1250.10">
    <property type="entry name" value="Aminomethyltransferase fragment"/>
    <property type="match status" value="1"/>
</dbReference>
<feature type="domain" description="GCVT N-terminal" evidence="9">
    <location>
        <begin position="20"/>
        <end position="281"/>
    </location>
</feature>
<dbReference type="PIRSF" id="PIRSF006487">
    <property type="entry name" value="GcvT"/>
    <property type="match status" value="1"/>
</dbReference>
<dbReference type="InterPro" id="IPR028896">
    <property type="entry name" value="GcvT/YgfZ/DmdA"/>
</dbReference>
<evidence type="ECO:0000256" key="5">
    <source>
        <dbReference type="ARBA" id="ARBA00031395"/>
    </source>
</evidence>
<dbReference type="InterPro" id="IPR029043">
    <property type="entry name" value="GcvT/YgfZ_C"/>
</dbReference>
<keyword evidence="4 7" id="KW-0808">Transferase</keyword>
<dbReference type="NCBIfam" id="TIGR00528">
    <property type="entry name" value="gcvT"/>
    <property type="match status" value="1"/>
</dbReference>
<dbReference type="PANTHER" id="PTHR43757">
    <property type="entry name" value="AMINOMETHYLTRANSFERASE"/>
    <property type="match status" value="1"/>
</dbReference>
<evidence type="ECO:0000256" key="7">
    <source>
        <dbReference type="HAMAP-Rule" id="MF_00259"/>
    </source>
</evidence>
<dbReference type="Pfam" id="PF01571">
    <property type="entry name" value="GCV_T"/>
    <property type="match status" value="1"/>
</dbReference>
<evidence type="ECO:0000256" key="3">
    <source>
        <dbReference type="ARBA" id="ARBA00022576"/>
    </source>
</evidence>
<dbReference type="AlphaFoldDB" id="A0A7K1LFM9"/>
<evidence type="ECO:0000259" key="10">
    <source>
        <dbReference type="Pfam" id="PF08669"/>
    </source>
</evidence>
<comment type="caution">
    <text evidence="11">The sequence shown here is derived from an EMBL/GenBank/DDBJ whole genome shotgun (WGS) entry which is preliminary data.</text>
</comment>
<gene>
    <name evidence="7 11" type="primary">gcvT</name>
    <name evidence="11" type="ORF">GMA10_00720</name>
</gene>
<dbReference type="GO" id="GO:0032259">
    <property type="term" value="P:methylation"/>
    <property type="evidence" value="ECO:0007669"/>
    <property type="project" value="UniProtKB-KW"/>
</dbReference>
<comment type="subunit">
    <text evidence="7">The glycine cleavage system is composed of four proteins: P, T, L and H.</text>
</comment>
<evidence type="ECO:0000259" key="9">
    <source>
        <dbReference type="Pfam" id="PF01571"/>
    </source>
</evidence>
<dbReference type="SUPFAM" id="SSF101790">
    <property type="entry name" value="Aminomethyltransferase beta-barrel domain"/>
    <property type="match status" value="1"/>
</dbReference>
<protein>
    <recommendedName>
        <fullName evidence="2 7">Aminomethyltransferase</fullName>
        <ecNumber evidence="2 7">2.1.2.10</ecNumber>
    </recommendedName>
    <alternativeName>
        <fullName evidence="5 7">Glycine cleavage system T protein</fullName>
    </alternativeName>
</protein>
<dbReference type="NCBIfam" id="NF001567">
    <property type="entry name" value="PRK00389.1"/>
    <property type="match status" value="1"/>
</dbReference>
<evidence type="ECO:0000256" key="4">
    <source>
        <dbReference type="ARBA" id="ARBA00022679"/>
    </source>
</evidence>
<dbReference type="Gene3D" id="2.40.30.110">
    <property type="entry name" value="Aminomethyltransferase beta-barrel domains"/>
    <property type="match status" value="1"/>
</dbReference>
<dbReference type="Proteomes" id="UP000462152">
    <property type="component" value="Unassembled WGS sequence"/>
</dbReference>
<reference evidence="11 12" key="1">
    <citation type="submission" date="2019-12" db="EMBL/GenBank/DDBJ databases">
        <authorList>
            <person name="Li J."/>
            <person name="Shi Y."/>
            <person name="Xu G."/>
            <person name="Xiao D."/>
            <person name="Ran X."/>
        </authorList>
    </citation>
    <scope>NUCLEOTIDE SEQUENCE [LARGE SCALE GENOMIC DNA]</scope>
    <source>
        <strain evidence="11 12">JCM 15915</strain>
    </source>
</reference>
<evidence type="ECO:0000256" key="1">
    <source>
        <dbReference type="ARBA" id="ARBA00008609"/>
    </source>
</evidence>
<dbReference type="GO" id="GO:0005960">
    <property type="term" value="C:glycine cleavage complex"/>
    <property type="evidence" value="ECO:0007669"/>
    <property type="project" value="InterPro"/>
</dbReference>
<evidence type="ECO:0000313" key="12">
    <source>
        <dbReference type="Proteomes" id="UP000462152"/>
    </source>
</evidence>
<sequence>MTIQNQDYIPETEGPRRTALYEVHESLGASFTDFGGWEMPLKYDNDVAEHKAVREAAGLFDLSHMGEIRIAGPEASALLDHALVSSFGKLAVGRAKYSVMANDRGGLVDDLITYRVADEEYLVVPNAANADAVLREFTVRGTDFEANVHEETAATSLIALQGPVAASVIAEVLDDLRLADGGTDLAGLKYYAAAPAVLGGIEVLLARTGYTGEDGFELYVPNESAPALWALLAEAGRDRGVVPAGLAARDSLRLEAGMPLYGHELGPELSPYTSGLGKMVDAALRNKEEFVGRDALEKAQSAAQDEGHRILVGLKGLSKRPARAGSVLVEGEGEDRREIGTVTSGIPSPTLGHPIAMAFVDSRNAETGTTIAVDIRGRTQDFEVVDLPFYRRSE</sequence>
<dbReference type="Gene3D" id="3.30.1360.120">
    <property type="entry name" value="Probable tRNA modification gtpase trme, domain 1"/>
    <property type="match status" value="1"/>
</dbReference>
<comment type="similarity">
    <text evidence="1 7">Belongs to the GcvT family.</text>
</comment>
<dbReference type="InterPro" id="IPR022903">
    <property type="entry name" value="GcvT_bac"/>
</dbReference>
<dbReference type="GO" id="GO:0008483">
    <property type="term" value="F:transaminase activity"/>
    <property type="evidence" value="ECO:0007669"/>
    <property type="project" value="UniProtKB-KW"/>
</dbReference>
<dbReference type="GO" id="GO:0008168">
    <property type="term" value="F:methyltransferase activity"/>
    <property type="evidence" value="ECO:0007669"/>
    <property type="project" value="UniProtKB-KW"/>
</dbReference>
<comment type="catalytic activity">
    <reaction evidence="6 7">
        <text>N(6)-[(R)-S(8)-aminomethyldihydrolipoyl]-L-lysyl-[protein] + (6S)-5,6,7,8-tetrahydrofolate = N(6)-[(R)-dihydrolipoyl]-L-lysyl-[protein] + (6R)-5,10-methylene-5,6,7,8-tetrahydrofolate + NH4(+)</text>
        <dbReference type="Rhea" id="RHEA:16945"/>
        <dbReference type="Rhea" id="RHEA-COMP:10475"/>
        <dbReference type="Rhea" id="RHEA-COMP:10492"/>
        <dbReference type="ChEBI" id="CHEBI:15636"/>
        <dbReference type="ChEBI" id="CHEBI:28938"/>
        <dbReference type="ChEBI" id="CHEBI:57453"/>
        <dbReference type="ChEBI" id="CHEBI:83100"/>
        <dbReference type="ChEBI" id="CHEBI:83143"/>
        <dbReference type="EC" id="2.1.2.10"/>
    </reaction>
</comment>
<dbReference type="OrthoDB" id="9774591at2"/>
<dbReference type="GO" id="GO:0019464">
    <property type="term" value="P:glycine decarboxylation via glycine cleavage system"/>
    <property type="evidence" value="ECO:0007669"/>
    <property type="project" value="UniProtKB-UniRule"/>
</dbReference>
<keyword evidence="11" id="KW-0489">Methyltransferase</keyword>
<keyword evidence="3 7" id="KW-0032">Aminotransferase</keyword>
<evidence type="ECO:0000313" key="11">
    <source>
        <dbReference type="EMBL" id="MUN53762.1"/>
    </source>
</evidence>
<feature type="binding site" evidence="8">
    <location>
        <position position="217"/>
    </location>
    <ligand>
        <name>substrate</name>
    </ligand>
</feature>
<dbReference type="InterPro" id="IPR006223">
    <property type="entry name" value="GcvT"/>
</dbReference>
<dbReference type="InterPro" id="IPR027266">
    <property type="entry name" value="TrmE/GcvT-like"/>
</dbReference>
<dbReference type="GO" id="GO:0004047">
    <property type="term" value="F:aminomethyltransferase activity"/>
    <property type="evidence" value="ECO:0007669"/>
    <property type="project" value="UniProtKB-UniRule"/>
</dbReference>
<evidence type="ECO:0000256" key="8">
    <source>
        <dbReference type="PIRSR" id="PIRSR006487-1"/>
    </source>
</evidence>
<accession>A0A7K1LFM9</accession>
<comment type="function">
    <text evidence="7">The glycine cleavage system catalyzes the degradation of glycine.</text>
</comment>
<keyword evidence="12" id="KW-1185">Reference proteome</keyword>
<dbReference type="GO" id="GO:0005829">
    <property type="term" value="C:cytosol"/>
    <property type="evidence" value="ECO:0007669"/>
    <property type="project" value="TreeGrafter"/>
</dbReference>
<dbReference type="PANTHER" id="PTHR43757:SF2">
    <property type="entry name" value="AMINOMETHYLTRANSFERASE, MITOCHONDRIAL"/>
    <property type="match status" value="1"/>
</dbReference>
<feature type="domain" description="Aminomethyltransferase C-terminal" evidence="10">
    <location>
        <begin position="310"/>
        <end position="390"/>
    </location>
</feature>
<evidence type="ECO:0000256" key="6">
    <source>
        <dbReference type="ARBA" id="ARBA00047665"/>
    </source>
</evidence>
<organism evidence="11 12">
    <name type="scientific">Rothia koreensis</name>
    <dbReference type="NCBI Taxonomy" id="592378"/>
    <lineage>
        <taxon>Bacteria</taxon>
        <taxon>Bacillati</taxon>
        <taxon>Actinomycetota</taxon>
        <taxon>Actinomycetes</taxon>
        <taxon>Micrococcales</taxon>
        <taxon>Micrococcaceae</taxon>
        <taxon>Rothia</taxon>
    </lineage>
</organism>
<dbReference type="EC" id="2.1.2.10" evidence="2 7"/>
<dbReference type="InterPro" id="IPR006222">
    <property type="entry name" value="GCVT_N"/>
</dbReference>